<feature type="compositionally biased region" description="Basic and acidic residues" evidence="5">
    <location>
        <begin position="127"/>
        <end position="137"/>
    </location>
</feature>
<evidence type="ECO:0000313" key="7">
    <source>
        <dbReference type="EMBL" id="CAD9006517.1"/>
    </source>
</evidence>
<feature type="compositionally biased region" description="Polar residues" evidence="5">
    <location>
        <begin position="148"/>
        <end position="160"/>
    </location>
</feature>
<proteinExistence type="predicted"/>
<gene>
    <name evidence="7" type="ORF">EGYM00392_LOCUS17607</name>
</gene>
<feature type="region of interest" description="Disordered" evidence="5">
    <location>
        <begin position="124"/>
        <end position="160"/>
    </location>
</feature>
<dbReference type="SUPFAM" id="SSF90229">
    <property type="entry name" value="CCCH zinc finger"/>
    <property type="match status" value="1"/>
</dbReference>
<feature type="zinc finger region" description="C3H1-type" evidence="4">
    <location>
        <begin position="46"/>
        <end position="73"/>
    </location>
</feature>
<evidence type="ECO:0000259" key="6">
    <source>
        <dbReference type="PROSITE" id="PS50103"/>
    </source>
</evidence>
<dbReference type="Pfam" id="PF14608">
    <property type="entry name" value="zf-CCCH_2"/>
    <property type="match status" value="2"/>
</dbReference>
<reference evidence="7" key="1">
    <citation type="submission" date="2021-01" db="EMBL/GenBank/DDBJ databases">
        <authorList>
            <person name="Corre E."/>
            <person name="Pelletier E."/>
            <person name="Niang G."/>
            <person name="Scheremetjew M."/>
            <person name="Finn R."/>
            <person name="Kale V."/>
            <person name="Holt S."/>
            <person name="Cochrane G."/>
            <person name="Meng A."/>
            <person name="Brown T."/>
            <person name="Cohen L."/>
        </authorList>
    </citation>
    <scope>NUCLEOTIDE SEQUENCE</scope>
    <source>
        <strain evidence="7">NIES-381</strain>
    </source>
</reference>
<dbReference type="Pfam" id="PF18345">
    <property type="entry name" value="zf_CCCH_4"/>
    <property type="match status" value="1"/>
</dbReference>
<dbReference type="GO" id="GO:0008270">
    <property type="term" value="F:zinc ion binding"/>
    <property type="evidence" value="ECO:0007669"/>
    <property type="project" value="UniProtKB-KW"/>
</dbReference>
<keyword evidence="3 4" id="KW-0862">Zinc</keyword>
<keyword evidence="1 4" id="KW-0479">Metal-binding</keyword>
<organism evidence="7">
    <name type="scientific">Eutreptiella gymnastica</name>
    <dbReference type="NCBI Taxonomy" id="73025"/>
    <lineage>
        <taxon>Eukaryota</taxon>
        <taxon>Discoba</taxon>
        <taxon>Euglenozoa</taxon>
        <taxon>Euglenida</taxon>
        <taxon>Spirocuta</taxon>
        <taxon>Euglenophyceae</taxon>
        <taxon>Eutreptiales</taxon>
        <taxon>Eutreptiaceae</taxon>
        <taxon>Eutreptiella</taxon>
    </lineage>
</organism>
<feature type="domain" description="C3H1-type" evidence="6">
    <location>
        <begin position="46"/>
        <end position="73"/>
    </location>
</feature>
<sequence>MQSNATEGYRPLSVTVRDEDRHRQTVCRYDGFCTNPECIYRHTGDQGQGRPCVYFLAGTCAFGDECRYQHITPDPELLRRLASKPCLYGLSCPRKDCLFSHGHLSGQVGQVTFSTCARKSHAKRNDRHTNFPHDFKPNPEPLPASTPAPWQSYSQPQGPP</sequence>
<protein>
    <recommendedName>
        <fullName evidence="6">C3H1-type domain-containing protein</fullName>
    </recommendedName>
</protein>
<dbReference type="PROSITE" id="PS50103">
    <property type="entry name" value="ZF_C3H1"/>
    <property type="match status" value="1"/>
</dbReference>
<evidence type="ECO:0000256" key="1">
    <source>
        <dbReference type="ARBA" id="ARBA00022723"/>
    </source>
</evidence>
<evidence type="ECO:0000256" key="4">
    <source>
        <dbReference type="PROSITE-ProRule" id="PRU00723"/>
    </source>
</evidence>
<dbReference type="EMBL" id="HBGA01047977">
    <property type="protein sequence ID" value="CAD9006517.1"/>
    <property type="molecule type" value="Transcribed_RNA"/>
</dbReference>
<accession>A0A7S1IAM8</accession>
<evidence type="ECO:0000256" key="2">
    <source>
        <dbReference type="ARBA" id="ARBA00022771"/>
    </source>
</evidence>
<evidence type="ECO:0000256" key="3">
    <source>
        <dbReference type="ARBA" id="ARBA00022833"/>
    </source>
</evidence>
<dbReference type="InterPro" id="IPR000571">
    <property type="entry name" value="Znf_CCCH"/>
</dbReference>
<evidence type="ECO:0000256" key="5">
    <source>
        <dbReference type="SAM" id="MobiDB-lite"/>
    </source>
</evidence>
<dbReference type="AlphaFoldDB" id="A0A7S1IAM8"/>
<keyword evidence="2 4" id="KW-0863">Zinc-finger</keyword>
<dbReference type="SMART" id="SM00356">
    <property type="entry name" value="ZnF_C3H1"/>
    <property type="match status" value="3"/>
</dbReference>
<dbReference type="Gene3D" id="4.10.1000.10">
    <property type="entry name" value="Zinc finger, CCCH-type"/>
    <property type="match status" value="1"/>
</dbReference>
<name>A0A7S1IAM8_9EUGL</name>
<dbReference type="InterPro" id="IPR036855">
    <property type="entry name" value="Znf_CCCH_sf"/>
</dbReference>